<sequence>MCAQSAGFIPEDDDLNSATIKVTNIHPIPLTDWSTEYEATQHTRALIWQLLGGSLF</sequence>
<accession>A0A9P0YSP5</accession>
<dbReference type="OrthoDB" id="1937804at2759"/>
<name>A0A9P0YSP5_CUSEU</name>
<dbReference type="AlphaFoldDB" id="A0A9P0YSP5"/>
<reference evidence="1" key="1">
    <citation type="submission" date="2022-07" db="EMBL/GenBank/DDBJ databases">
        <authorList>
            <person name="Macas J."/>
            <person name="Novak P."/>
            <person name="Neumann P."/>
        </authorList>
    </citation>
    <scope>NUCLEOTIDE SEQUENCE</scope>
</reference>
<proteinExistence type="predicted"/>
<protein>
    <submittedName>
        <fullName evidence="1">Uncharacterized protein</fullName>
    </submittedName>
</protein>
<comment type="caution">
    <text evidence="1">The sequence shown here is derived from an EMBL/GenBank/DDBJ whole genome shotgun (WGS) entry which is preliminary data.</text>
</comment>
<dbReference type="Proteomes" id="UP001152484">
    <property type="component" value="Unassembled WGS sequence"/>
</dbReference>
<evidence type="ECO:0000313" key="2">
    <source>
        <dbReference type="Proteomes" id="UP001152484"/>
    </source>
</evidence>
<evidence type="ECO:0000313" key="1">
    <source>
        <dbReference type="EMBL" id="CAH9073800.1"/>
    </source>
</evidence>
<gene>
    <name evidence="1" type="ORF">CEURO_LOCUS4945</name>
</gene>
<dbReference type="EMBL" id="CAMAPE010000008">
    <property type="protein sequence ID" value="CAH9073800.1"/>
    <property type="molecule type" value="Genomic_DNA"/>
</dbReference>
<keyword evidence="2" id="KW-1185">Reference proteome</keyword>
<feature type="non-terminal residue" evidence="1">
    <location>
        <position position="56"/>
    </location>
</feature>
<organism evidence="1 2">
    <name type="scientific">Cuscuta europaea</name>
    <name type="common">European dodder</name>
    <dbReference type="NCBI Taxonomy" id="41803"/>
    <lineage>
        <taxon>Eukaryota</taxon>
        <taxon>Viridiplantae</taxon>
        <taxon>Streptophyta</taxon>
        <taxon>Embryophyta</taxon>
        <taxon>Tracheophyta</taxon>
        <taxon>Spermatophyta</taxon>
        <taxon>Magnoliopsida</taxon>
        <taxon>eudicotyledons</taxon>
        <taxon>Gunneridae</taxon>
        <taxon>Pentapetalae</taxon>
        <taxon>asterids</taxon>
        <taxon>lamiids</taxon>
        <taxon>Solanales</taxon>
        <taxon>Convolvulaceae</taxon>
        <taxon>Cuscuteae</taxon>
        <taxon>Cuscuta</taxon>
        <taxon>Cuscuta subgen. Cuscuta</taxon>
    </lineage>
</organism>